<dbReference type="InterPro" id="IPR016040">
    <property type="entry name" value="NAD(P)-bd_dom"/>
</dbReference>
<dbReference type="Proteomes" id="UP001304243">
    <property type="component" value="Unassembled WGS sequence"/>
</dbReference>
<organism evidence="2 3">
    <name type="scientific">Mucor velutinosus</name>
    <dbReference type="NCBI Taxonomy" id="708070"/>
    <lineage>
        <taxon>Eukaryota</taxon>
        <taxon>Fungi</taxon>
        <taxon>Fungi incertae sedis</taxon>
        <taxon>Mucoromycota</taxon>
        <taxon>Mucoromycotina</taxon>
        <taxon>Mucoromycetes</taxon>
        <taxon>Mucorales</taxon>
        <taxon>Mucorineae</taxon>
        <taxon>Mucoraceae</taxon>
        <taxon>Mucor</taxon>
    </lineage>
</organism>
<protein>
    <recommendedName>
        <fullName evidence="1">NAD(P)-binding domain-containing protein</fullName>
    </recommendedName>
</protein>
<evidence type="ECO:0000259" key="1">
    <source>
        <dbReference type="Pfam" id="PF13460"/>
    </source>
</evidence>
<dbReference type="SUPFAM" id="SSF51735">
    <property type="entry name" value="NAD(P)-binding Rossmann-fold domains"/>
    <property type="match status" value="1"/>
</dbReference>
<dbReference type="InterPro" id="IPR036291">
    <property type="entry name" value="NAD(P)-bd_dom_sf"/>
</dbReference>
<feature type="domain" description="NAD(P)-binding" evidence="1">
    <location>
        <begin position="17"/>
        <end position="121"/>
    </location>
</feature>
<dbReference type="GeneID" id="89949549"/>
<gene>
    <name evidence="2" type="ORF">ATC70_005863</name>
</gene>
<dbReference type="Pfam" id="PF13460">
    <property type="entry name" value="NAD_binding_10"/>
    <property type="match status" value="1"/>
</dbReference>
<dbReference type="AlphaFoldDB" id="A0AAN7DAG9"/>
<dbReference type="PANTHER" id="PTHR43162">
    <property type="match status" value="1"/>
</dbReference>
<dbReference type="RefSeq" id="XP_064680523.1">
    <property type="nucleotide sequence ID" value="XM_064825146.1"/>
</dbReference>
<dbReference type="EMBL" id="JASEJX010000016">
    <property type="protein sequence ID" value="KAK4513857.1"/>
    <property type="molecule type" value="Genomic_DNA"/>
</dbReference>
<accession>A0AAN7DAG9</accession>
<comment type="caution">
    <text evidence="2">The sequence shown here is derived from an EMBL/GenBank/DDBJ whole genome shotgun (WGS) entry which is preliminary data.</text>
</comment>
<reference evidence="2 3" key="1">
    <citation type="submission" date="2022-11" db="EMBL/GenBank/DDBJ databases">
        <title>Mucor velutinosus strain NIH1002 WGS.</title>
        <authorList>
            <person name="Subramanian P."/>
            <person name="Mullikin J.C."/>
            <person name="Segre J.A."/>
            <person name="Zelazny A.M."/>
        </authorList>
    </citation>
    <scope>NUCLEOTIDE SEQUENCE [LARGE SCALE GENOMIC DNA]</scope>
    <source>
        <strain evidence="2 3">NIH1002</strain>
    </source>
</reference>
<proteinExistence type="predicted"/>
<keyword evidence="3" id="KW-1185">Reference proteome</keyword>
<evidence type="ECO:0000313" key="2">
    <source>
        <dbReference type="EMBL" id="KAK4513857.1"/>
    </source>
</evidence>
<dbReference type="PANTHER" id="PTHR43162:SF1">
    <property type="entry name" value="PRESTALK A DIFFERENTIATION PROTEIN A"/>
    <property type="match status" value="1"/>
</dbReference>
<dbReference type="Gene3D" id="3.40.50.720">
    <property type="entry name" value="NAD(P)-binding Rossmann-like Domain"/>
    <property type="match status" value="1"/>
</dbReference>
<dbReference type="Gene3D" id="3.90.25.10">
    <property type="entry name" value="UDP-galactose 4-epimerase, domain 1"/>
    <property type="match status" value="1"/>
</dbReference>
<dbReference type="InterPro" id="IPR051604">
    <property type="entry name" value="Ergot_Alk_Oxidoreductase"/>
</dbReference>
<evidence type="ECO:0000313" key="3">
    <source>
        <dbReference type="Proteomes" id="UP001304243"/>
    </source>
</evidence>
<sequence length="305" mass="33783">MTNTATVSTTERIFIIGSTGTIGSKTVQDLLANQVPVTVYARNPSKVATMFPQANNDLLKVVQGDFEDLSPIKEAVKGHTRLYLIASDMSTYAQVKKTIATYAYAAGVKQIVDISSSYIDHGWRTTAIGQMSYLAEAGMFDIPNRGYLVTLRPTRFMGNLLGQMSRHVNQGVFNNVPKDFEQGWASNNDIGALAAVILQEDIHKHKDAVYNMTSDVCTPAQFTAILSKIVGKDLPYHQITDVQMYNALIQANIFSHPVALEFIDYRNEKSASVTPCIEIMLGRTPETLVQFLNANKDKIMQHLKN</sequence>
<name>A0AAN7DAG9_9FUNG</name>